<accession>A0A1M4UJ61</accession>
<organism evidence="1 2">
    <name type="scientific">Marinitoga hydrogenitolerans (strain DSM 16785 / JCM 12826 / AT1271)</name>
    <dbReference type="NCBI Taxonomy" id="1122195"/>
    <lineage>
        <taxon>Bacteria</taxon>
        <taxon>Thermotogati</taxon>
        <taxon>Thermotogota</taxon>
        <taxon>Thermotogae</taxon>
        <taxon>Petrotogales</taxon>
        <taxon>Petrotogaceae</taxon>
        <taxon>Marinitoga</taxon>
    </lineage>
</organism>
<protein>
    <submittedName>
        <fullName evidence="1">HEAT repeat-containing protein</fullName>
    </submittedName>
</protein>
<dbReference type="SUPFAM" id="SSF48371">
    <property type="entry name" value="ARM repeat"/>
    <property type="match status" value="1"/>
</dbReference>
<gene>
    <name evidence="1" type="ORF">SAMN02745164_00695</name>
</gene>
<keyword evidence="2" id="KW-1185">Reference proteome</keyword>
<dbReference type="STRING" id="1122195.SAMN02745164_00695"/>
<evidence type="ECO:0000313" key="2">
    <source>
        <dbReference type="Proteomes" id="UP000184334"/>
    </source>
</evidence>
<dbReference type="EMBL" id="FQUI01000007">
    <property type="protein sequence ID" value="SHE56739.1"/>
    <property type="molecule type" value="Genomic_DNA"/>
</dbReference>
<dbReference type="Gene3D" id="1.25.10.10">
    <property type="entry name" value="Leucine-rich Repeat Variant"/>
    <property type="match status" value="1"/>
</dbReference>
<dbReference type="Proteomes" id="UP000184334">
    <property type="component" value="Unassembled WGS sequence"/>
</dbReference>
<reference evidence="1" key="1">
    <citation type="submission" date="2016-11" db="EMBL/GenBank/DDBJ databases">
        <authorList>
            <person name="Varghese N."/>
            <person name="Submissions S."/>
        </authorList>
    </citation>
    <scope>NUCLEOTIDE SEQUENCE [LARGE SCALE GENOMIC DNA]</scope>
    <source>
        <strain evidence="1">DSM 16785</strain>
    </source>
</reference>
<dbReference type="InterPro" id="IPR011989">
    <property type="entry name" value="ARM-like"/>
</dbReference>
<evidence type="ECO:0000313" key="1">
    <source>
        <dbReference type="EMBL" id="SHE56739.1"/>
    </source>
</evidence>
<dbReference type="InterPro" id="IPR016024">
    <property type="entry name" value="ARM-type_fold"/>
</dbReference>
<sequence length="342" mass="40112">MLFSSDKYQILKALEIILRDNKNEYAKELFKLLKYENEILIQESIIYTLKHLNLDNISDDLFFEFLKEENLLLKEFVLSILSTSKKVKVLGKLLESEDKDFRKYALDGLYRTNTKEAIPLIAKCLDDPDINNQIAAVEYLGLLGAEDYAEKIAKKLSNTKNLFLISTILETLSIIGNENTDKIIEEKLKTISNPYLYLPYAKYIFKRKNIFKGIEFFKNSEKKELILKEFLEFISKNSRNIYLYTKLRKEIASILSALLKENIPNEYKYDILMILDNLLEDEIIEVIKENIKHLEGAGLIAAIEIINEKKLISLKKEILNMNLPEEMKYLIEETFEDWEMEE</sequence>
<name>A0A1M4UJ61_MARH1</name>
<proteinExistence type="predicted"/>
<dbReference type="AlphaFoldDB" id="A0A1M4UJ61"/>
<dbReference type="Pfam" id="PF13646">
    <property type="entry name" value="HEAT_2"/>
    <property type="match status" value="1"/>
</dbReference>
<comment type="caution">
    <text evidence="1">The sequence shown here is derived from an EMBL/GenBank/DDBJ whole genome shotgun (WGS) entry which is preliminary data.</text>
</comment>